<dbReference type="Gene3D" id="2.40.160.60">
    <property type="entry name" value="Outer membrane protein transport protein (OMPP1/FadL/TodX)"/>
    <property type="match status" value="1"/>
</dbReference>
<dbReference type="RefSeq" id="WP_354619236.1">
    <property type="nucleotide sequence ID" value="NZ_JBEWYP010000008.1"/>
</dbReference>
<reference evidence="1 2" key="1">
    <citation type="submission" date="2024-07" db="EMBL/GenBank/DDBJ databases">
        <title>The genome sequence of type strain Sediminicola luteus GDMCC 1.2596T.</title>
        <authorList>
            <person name="Liu Y."/>
        </authorList>
    </citation>
    <scope>NUCLEOTIDE SEQUENCE [LARGE SCALE GENOMIC DNA]</scope>
    <source>
        <strain evidence="1 2">GDMCC 1.2596</strain>
    </source>
</reference>
<dbReference type="Proteomes" id="UP001549773">
    <property type="component" value="Unassembled WGS sequence"/>
</dbReference>
<evidence type="ECO:0000313" key="2">
    <source>
        <dbReference type="Proteomes" id="UP001549773"/>
    </source>
</evidence>
<evidence type="ECO:0000313" key="1">
    <source>
        <dbReference type="EMBL" id="MET7030440.1"/>
    </source>
</evidence>
<organism evidence="1 2">
    <name type="scientific">Sediminicola luteus</name>
    <dbReference type="NCBI Taxonomy" id="319238"/>
    <lineage>
        <taxon>Bacteria</taxon>
        <taxon>Pseudomonadati</taxon>
        <taxon>Bacteroidota</taxon>
        <taxon>Flavobacteriia</taxon>
        <taxon>Flavobacteriales</taxon>
        <taxon>Flavobacteriaceae</taxon>
        <taxon>Sediminicola</taxon>
    </lineage>
</organism>
<gene>
    <name evidence="1" type="ORF">ABXZ32_13610</name>
</gene>
<protein>
    <recommendedName>
        <fullName evidence="3">Alpha-ketoglutarate decarboxylase</fullName>
    </recommendedName>
</protein>
<keyword evidence="2" id="KW-1185">Reference proteome</keyword>
<comment type="caution">
    <text evidence="1">The sequence shown here is derived from an EMBL/GenBank/DDBJ whole genome shotgun (WGS) entry which is preliminary data.</text>
</comment>
<evidence type="ECO:0008006" key="3">
    <source>
        <dbReference type="Google" id="ProtNLM"/>
    </source>
</evidence>
<dbReference type="EMBL" id="JBEWYP010000008">
    <property type="protein sequence ID" value="MET7030440.1"/>
    <property type="molecule type" value="Genomic_DNA"/>
</dbReference>
<accession>A0ABV2U013</accession>
<proteinExistence type="predicted"/>
<sequence length="181" mass="19708">MKIVESILKSLVIIGILLMSESTFSQVTNIEVIDSTAKEPNKLKFGMGFGLNFVGGTNISLSPNLIYNVSNKVAFGAGLQGSYAAIKDLQNTTTFGGNIITQYTPIKKLTTLIEFVELNVSTKTETPTGEVKETYWDSALFIGAGLNITEKISVGAKYNLLYKEDESVYTSPVLPFVNITF</sequence>
<name>A0ABV2U013_9FLAO</name>